<evidence type="ECO:0000313" key="2">
    <source>
        <dbReference type="Proteomes" id="UP000054166"/>
    </source>
</evidence>
<gene>
    <name evidence="1" type="ORF">PILCRDRAFT_26974</name>
</gene>
<protein>
    <submittedName>
        <fullName evidence="1">Uncharacterized protein</fullName>
    </submittedName>
</protein>
<reference evidence="1 2" key="1">
    <citation type="submission" date="2014-04" db="EMBL/GenBank/DDBJ databases">
        <authorList>
            <consortium name="DOE Joint Genome Institute"/>
            <person name="Kuo A."/>
            <person name="Tarkka M."/>
            <person name="Buscot F."/>
            <person name="Kohler A."/>
            <person name="Nagy L.G."/>
            <person name="Floudas D."/>
            <person name="Copeland A."/>
            <person name="Barry K.W."/>
            <person name="Cichocki N."/>
            <person name="Veneault-Fourrey C."/>
            <person name="LaButti K."/>
            <person name="Lindquist E.A."/>
            <person name="Lipzen A."/>
            <person name="Lundell T."/>
            <person name="Morin E."/>
            <person name="Murat C."/>
            <person name="Sun H."/>
            <person name="Tunlid A."/>
            <person name="Henrissat B."/>
            <person name="Grigoriev I.V."/>
            <person name="Hibbett D.S."/>
            <person name="Martin F."/>
            <person name="Nordberg H.P."/>
            <person name="Cantor M.N."/>
            <person name="Hua S.X."/>
        </authorList>
    </citation>
    <scope>NUCLEOTIDE SEQUENCE [LARGE SCALE GENOMIC DNA]</scope>
    <source>
        <strain evidence="1 2">F 1598</strain>
    </source>
</reference>
<dbReference type="OrthoDB" id="3237746at2759"/>
<accession>A0A0C3BP86</accession>
<organism evidence="1 2">
    <name type="scientific">Piloderma croceum (strain F 1598)</name>
    <dbReference type="NCBI Taxonomy" id="765440"/>
    <lineage>
        <taxon>Eukaryota</taxon>
        <taxon>Fungi</taxon>
        <taxon>Dikarya</taxon>
        <taxon>Basidiomycota</taxon>
        <taxon>Agaricomycotina</taxon>
        <taxon>Agaricomycetes</taxon>
        <taxon>Agaricomycetidae</taxon>
        <taxon>Atheliales</taxon>
        <taxon>Atheliaceae</taxon>
        <taxon>Piloderma</taxon>
    </lineage>
</organism>
<feature type="non-terminal residue" evidence="1">
    <location>
        <position position="53"/>
    </location>
</feature>
<keyword evidence="2" id="KW-1185">Reference proteome</keyword>
<reference evidence="2" key="2">
    <citation type="submission" date="2015-01" db="EMBL/GenBank/DDBJ databases">
        <title>Evolutionary Origins and Diversification of the Mycorrhizal Mutualists.</title>
        <authorList>
            <consortium name="DOE Joint Genome Institute"/>
            <consortium name="Mycorrhizal Genomics Consortium"/>
            <person name="Kohler A."/>
            <person name="Kuo A."/>
            <person name="Nagy L.G."/>
            <person name="Floudas D."/>
            <person name="Copeland A."/>
            <person name="Barry K.W."/>
            <person name="Cichocki N."/>
            <person name="Veneault-Fourrey C."/>
            <person name="LaButti K."/>
            <person name="Lindquist E.A."/>
            <person name="Lipzen A."/>
            <person name="Lundell T."/>
            <person name="Morin E."/>
            <person name="Murat C."/>
            <person name="Riley R."/>
            <person name="Ohm R."/>
            <person name="Sun H."/>
            <person name="Tunlid A."/>
            <person name="Henrissat B."/>
            <person name="Grigoriev I.V."/>
            <person name="Hibbett D.S."/>
            <person name="Martin F."/>
        </authorList>
    </citation>
    <scope>NUCLEOTIDE SEQUENCE [LARGE SCALE GENOMIC DNA]</scope>
    <source>
        <strain evidence="2">F 1598</strain>
    </source>
</reference>
<dbReference type="HOGENOM" id="CLU_186480_1_0_1"/>
<dbReference type="AlphaFoldDB" id="A0A0C3BP86"/>
<dbReference type="InParanoid" id="A0A0C3BP86"/>
<name>A0A0C3BP86_PILCF</name>
<dbReference type="EMBL" id="KN832977">
    <property type="protein sequence ID" value="KIM88298.1"/>
    <property type="molecule type" value="Genomic_DNA"/>
</dbReference>
<proteinExistence type="predicted"/>
<sequence length="53" mass="5968">HANKRKAAFDKKVLASKDGVIKYKKGDLVQIRDSKLDFTLTTEAKLLPRWGAP</sequence>
<feature type="non-terminal residue" evidence="1">
    <location>
        <position position="1"/>
    </location>
</feature>
<evidence type="ECO:0000313" key="1">
    <source>
        <dbReference type="EMBL" id="KIM88298.1"/>
    </source>
</evidence>
<dbReference type="Proteomes" id="UP000054166">
    <property type="component" value="Unassembled WGS sequence"/>
</dbReference>